<name>A0A9P5Y1J5_9AGAR</name>
<feature type="compositionally biased region" description="Gly residues" evidence="1">
    <location>
        <begin position="520"/>
        <end position="529"/>
    </location>
</feature>
<dbReference type="Gene3D" id="3.40.50.1820">
    <property type="entry name" value="alpha/beta hydrolase"/>
    <property type="match status" value="1"/>
</dbReference>
<evidence type="ECO:0000313" key="3">
    <source>
        <dbReference type="EMBL" id="KAF9460635.1"/>
    </source>
</evidence>
<feature type="region of interest" description="Disordered" evidence="1">
    <location>
        <begin position="505"/>
        <end position="534"/>
    </location>
</feature>
<evidence type="ECO:0008006" key="5">
    <source>
        <dbReference type="Google" id="ProtNLM"/>
    </source>
</evidence>
<feature type="compositionally biased region" description="Low complexity" evidence="1">
    <location>
        <begin position="476"/>
        <end position="491"/>
    </location>
</feature>
<keyword evidence="4" id="KW-1185">Reference proteome</keyword>
<keyword evidence="2" id="KW-0472">Membrane</keyword>
<reference evidence="3" key="1">
    <citation type="submission" date="2020-11" db="EMBL/GenBank/DDBJ databases">
        <authorList>
            <consortium name="DOE Joint Genome Institute"/>
            <person name="Ahrendt S."/>
            <person name="Riley R."/>
            <person name="Andreopoulos W."/>
            <person name="Labutti K."/>
            <person name="Pangilinan J."/>
            <person name="Ruiz-Duenas F.J."/>
            <person name="Barrasa J.M."/>
            <person name="Sanchez-Garcia M."/>
            <person name="Camarero S."/>
            <person name="Miyauchi S."/>
            <person name="Serrano A."/>
            <person name="Linde D."/>
            <person name="Babiker R."/>
            <person name="Drula E."/>
            <person name="Ayuso-Fernandez I."/>
            <person name="Pacheco R."/>
            <person name="Padilla G."/>
            <person name="Ferreira P."/>
            <person name="Barriuso J."/>
            <person name="Kellner H."/>
            <person name="Castanera R."/>
            <person name="Alfaro M."/>
            <person name="Ramirez L."/>
            <person name="Pisabarro A.G."/>
            <person name="Kuo A."/>
            <person name="Tritt A."/>
            <person name="Lipzen A."/>
            <person name="He G."/>
            <person name="Yan M."/>
            <person name="Ng V."/>
            <person name="Cullen D."/>
            <person name="Martin F."/>
            <person name="Rosso M.-N."/>
            <person name="Henrissat B."/>
            <person name="Hibbett D."/>
            <person name="Martinez A.T."/>
            <person name="Grigoriev I.V."/>
        </authorList>
    </citation>
    <scope>NUCLEOTIDE SEQUENCE</scope>
    <source>
        <strain evidence="3">CBS 247.69</strain>
    </source>
</reference>
<keyword evidence="2" id="KW-0812">Transmembrane</keyword>
<evidence type="ECO:0000256" key="2">
    <source>
        <dbReference type="SAM" id="Phobius"/>
    </source>
</evidence>
<dbReference type="AlphaFoldDB" id="A0A9P5Y1J5"/>
<dbReference type="PANTHER" id="PTHR37471">
    <property type="entry name" value="UNNAMED PRODUCT"/>
    <property type="match status" value="1"/>
</dbReference>
<protein>
    <recommendedName>
        <fullName evidence="5">AB hydrolase-1 domain-containing protein</fullName>
    </recommendedName>
</protein>
<sequence length="576" mass="64817">MIGNSFLEYVFIRICIAGLRLVAPTSILYLGISAWNESFPISKWLGLVAIAETGFYLAVYLPRKKGLQAPPRHAPPPLTKPQRQALFEKCASDIEAIRHLQSDPYPTGWFLPPNQTIKRDDAVDWLLWALFSCKRDEALEEWTEELDGYLKMVEEMLGRKLEQGRGEGVRSMRLTFDPVKVAHRPLIWYSIVGLVDGITSLSLLMMGFKHYSSPKWFQMFPPRPLLTLFSRRAEVSPEVLLPYWYRPHRSTKKQPILFIHGIGIGLHPYIPFIREIIARDPDIGILLIELLPISMHITSQPVPPRPLILKSINDILISLNISRVVLAAHSYGTYVRKITHTILIDPIPILLHLHSVAYNFLYRIPRSAAEWQLWYFASRDADVGRTLGRAFFWEEGGLWGSDLAQYMASSNVADEDSSVYVEGESETARLLTVSRGRNLAIVLAGKDQIVPAETVRRYLTGEPEPSARWVRRGWKSPATSPSSSSSSLATPKVGVSSFSLSKALSSSPMSTLHPSIMAGKPGGSDGGYGTLRDVASEDSGGELEVLFYPDLDHATVFDTKERRKRILDVLHRYVRD</sequence>
<feature type="transmembrane region" description="Helical" evidence="2">
    <location>
        <begin position="12"/>
        <end position="32"/>
    </location>
</feature>
<dbReference type="EMBL" id="MU150295">
    <property type="protein sequence ID" value="KAF9460635.1"/>
    <property type="molecule type" value="Genomic_DNA"/>
</dbReference>
<dbReference type="OrthoDB" id="6431331at2759"/>
<keyword evidence="2" id="KW-1133">Transmembrane helix</keyword>
<dbReference type="SUPFAM" id="SSF53474">
    <property type="entry name" value="alpha/beta-Hydrolases"/>
    <property type="match status" value="1"/>
</dbReference>
<dbReference type="PANTHER" id="PTHR37471:SF1">
    <property type="entry name" value="AB HYDROLASE-1 DOMAIN-CONTAINING PROTEIN"/>
    <property type="match status" value="1"/>
</dbReference>
<dbReference type="Proteomes" id="UP000807353">
    <property type="component" value="Unassembled WGS sequence"/>
</dbReference>
<feature type="transmembrane region" description="Helical" evidence="2">
    <location>
        <begin position="186"/>
        <end position="208"/>
    </location>
</feature>
<feature type="region of interest" description="Disordered" evidence="1">
    <location>
        <begin position="470"/>
        <end position="491"/>
    </location>
</feature>
<proteinExistence type="predicted"/>
<evidence type="ECO:0000256" key="1">
    <source>
        <dbReference type="SAM" id="MobiDB-lite"/>
    </source>
</evidence>
<comment type="caution">
    <text evidence="3">The sequence shown here is derived from an EMBL/GenBank/DDBJ whole genome shotgun (WGS) entry which is preliminary data.</text>
</comment>
<feature type="transmembrane region" description="Helical" evidence="2">
    <location>
        <begin position="44"/>
        <end position="62"/>
    </location>
</feature>
<dbReference type="InterPro" id="IPR029058">
    <property type="entry name" value="AB_hydrolase_fold"/>
</dbReference>
<accession>A0A9P5Y1J5</accession>
<evidence type="ECO:0000313" key="4">
    <source>
        <dbReference type="Proteomes" id="UP000807353"/>
    </source>
</evidence>
<organism evidence="3 4">
    <name type="scientific">Collybia nuda</name>
    <dbReference type="NCBI Taxonomy" id="64659"/>
    <lineage>
        <taxon>Eukaryota</taxon>
        <taxon>Fungi</taxon>
        <taxon>Dikarya</taxon>
        <taxon>Basidiomycota</taxon>
        <taxon>Agaricomycotina</taxon>
        <taxon>Agaricomycetes</taxon>
        <taxon>Agaricomycetidae</taxon>
        <taxon>Agaricales</taxon>
        <taxon>Tricholomatineae</taxon>
        <taxon>Clitocybaceae</taxon>
        <taxon>Collybia</taxon>
    </lineage>
</organism>
<gene>
    <name evidence="3" type="ORF">BDZ94DRAFT_887447</name>
</gene>